<dbReference type="EMBL" id="CP124734">
    <property type="protein sequence ID" value="WHA43311.1"/>
    <property type="molecule type" value="Genomic_DNA"/>
</dbReference>
<proteinExistence type="predicted"/>
<dbReference type="STRING" id="1367849.GCA_000518585_02399"/>
<dbReference type="EMBL" id="CP039692">
    <property type="protein sequence ID" value="QCJ00249.1"/>
    <property type="molecule type" value="Genomic_DNA"/>
</dbReference>
<reference evidence="3" key="3">
    <citation type="submission" date="2023-05" db="EMBL/GenBank/DDBJ databases">
        <title>Complete genome sequence of Agrobacterium larrymoorei CFBP5477.</title>
        <authorList>
            <person name="Yen H.-C."/>
            <person name="Chou L."/>
            <person name="Lin Y.-C."/>
            <person name="Lai E.-M."/>
            <person name="Kuo C.-H."/>
        </authorList>
    </citation>
    <scope>NUCLEOTIDE SEQUENCE</scope>
    <source>
        <strain evidence="3">CFBP5477</strain>
    </source>
</reference>
<keyword evidence="5" id="KW-1185">Reference proteome</keyword>
<evidence type="ECO:0000313" key="3">
    <source>
        <dbReference type="EMBL" id="WHA43311.1"/>
    </source>
</evidence>
<dbReference type="Proteomes" id="UP000298664">
    <property type="component" value="Chromosome Linear"/>
</dbReference>
<accession>A0A4D7DUU0</accession>
<dbReference type="Proteomes" id="UP000298545">
    <property type="component" value="Chromosome linear"/>
</dbReference>
<dbReference type="RefSeq" id="WP_027675160.1">
    <property type="nucleotide sequence ID" value="NZ_CP039692.1"/>
</dbReference>
<protein>
    <submittedName>
        <fullName evidence="1">Uncharacterized protein</fullName>
    </submittedName>
</protein>
<reference evidence="2 5" key="2">
    <citation type="submission" date="2021-03" db="EMBL/GenBank/DDBJ databases">
        <title>Rapid diversification of plasmids in a genus of pathogenic and nitrogen fixing bacteria.</title>
        <authorList>
            <person name="Weisberg A.J."/>
            <person name="Miller M."/>
            <person name="Ream W."/>
            <person name="Grunwald N.J."/>
            <person name="Chang J.H."/>
        </authorList>
    </citation>
    <scope>NUCLEOTIDE SEQUENCE [LARGE SCALE GENOMIC DNA]</scope>
    <source>
        <strain evidence="2 5">AF3.44</strain>
    </source>
</reference>
<evidence type="ECO:0000313" key="4">
    <source>
        <dbReference type="Proteomes" id="UP000298545"/>
    </source>
</evidence>
<name>A0A4D7DUU0_9HYPH</name>
<gene>
    <name evidence="1" type="ORF">CFBP5473_20195</name>
    <name evidence="3" type="ORF">CFBP5477_018900</name>
    <name evidence="2" type="ORF">J5285_18160</name>
</gene>
<dbReference type="Proteomes" id="UP000826513">
    <property type="component" value="Chromosome 2"/>
</dbReference>
<organism evidence="1 4">
    <name type="scientific">Agrobacterium larrymoorei</name>
    <dbReference type="NCBI Taxonomy" id="160699"/>
    <lineage>
        <taxon>Bacteria</taxon>
        <taxon>Pseudomonadati</taxon>
        <taxon>Pseudomonadota</taxon>
        <taxon>Alphaproteobacteria</taxon>
        <taxon>Hyphomicrobiales</taxon>
        <taxon>Rhizobiaceae</taxon>
        <taxon>Rhizobium/Agrobacterium group</taxon>
        <taxon>Agrobacterium</taxon>
    </lineage>
</organism>
<dbReference type="EMBL" id="CP072168">
    <property type="protein sequence ID" value="QYA09309.1"/>
    <property type="molecule type" value="Genomic_DNA"/>
</dbReference>
<evidence type="ECO:0000313" key="2">
    <source>
        <dbReference type="EMBL" id="QYA09309.1"/>
    </source>
</evidence>
<reference evidence="1 4" key="1">
    <citation type="submission" date="2019-04" db="EMBL/GenBank/DDBJ databases">
        <title>Complete genome sequence of Agrobacterium larrymoorei CFBP5473.</title>
        <authorList>
            <person name="Haryono M."/>
            <person name="Chou L."/>
            <person name="Lin Y.-C."/>
            <person name="Lai E.-M."/>
            <person name="Kuo C.-H."/>
        </authorList>
    </citation>
    <scope>NUCLEOTIDE SEQUENCE [LARGE SCALE GENOMIC DNA]</scope>
    <source>
        <strain evidence="1 4">CFBP5473</strain>
    </source>
</reference>
<dbReference type="KEGG" id="alf:CFBP5473_20195"/>
<dbReference type="OrthoDB" id="1453311at2"/>
<evidence type="ECO:0000313" key="5">
    <source>
        <dbReference type="Proteomes" id="UP000826513"/>
    </source>
</evidence>
<sequence length="201" mass="23103">MNRKHAEIEGIVHLIHQKNKSLLDLIGKEPPVDYFTQAVALIRQDHASEAAAFAIHEHKKNSLSFMPNAWRRELELHRHSWDGCERWWAGFPLIAWIELRPVTASRKAHLRIIAEVGPLHDYSFRKSLIETIRQGGQEQRLQRIKFPAGATDQTCRYSRFFHGNSIEIELSSGELLARDIKNLINSFGPEIDLVAASIRKL</sequence>
<evidence type="ECO:0000313" key="1">
    <source>
        <dbReference type="EMBL" id="QCJ00249.1"/>
    </source>
</evidence>
<dbReference type="AlphaFoldDB" id="A0A4D7DUU0"/>